<feature type="transmembrane region" description="Helical" evidence="14">
    <location>
        <begin position="93"/>
        <end position="112"/>
    </location>
</feature>
<comment type="miscellaneous">
    <text evidence="14">Bacitracin is thought to be involved in the inhibition of peptidoglycan synthesis by sequestering undecaprenyl diphosphate, thereby reducing the pool of lipid carrier available.</text>
</comment>
<dbReference type="PANTHER" id="PTHR30622">
    <property type="entry name" value="UNDECAPRENYL-DIPHOSPHATASE"/>
    <property type="match status" value="1"/>
</dbReference>
<feature type="transmembrane region" description="Helical" evidence="14">
    <location>
        <begin position="41"/>
        <end position="59"/>
    </location>
</feature>
<evidence type="ECO:0000256" key="12">
    <source>
        <dbReference type="ARBA" id="ARBA00032932"/>
    </source>
</evidence>
<reference evidence="15" key="1">
    <citation type="submission" date="2021-09" db="EMBL/GenBank/DDBJ databases">
        <authorList>
            <person name="Wu T."/>
            <person name="Guo S.Z."/>
        </authorList>
    </citation>
    <scope>NUCLEOTIDE SEQUENCE</scope>
    <source>
        <strain evidence="15">RSS-23</strain>
    </source>
</reference>
<keyword evidence="16" id="KW-1185">Reference proteome</keyword>
<comment type="similarity">
    <text evidence="2 14">Belongs to the UppP family.</text>
</comment>
<dbReference type="PANTHER" id="PTHR30622:SF3">
    <property type="entry name" value="UNDECAPRENYL-DIPHOSPHATASE"/>
    <property type="match status" value="1"/>
</dbReference>
<keyword evidence="8 14" id="KW-1133">Transmembrane helix</keyword>
<dbReference type="Pfam" id="PF02673">
    <property type="entry name" value="BacA"/>
    <property type="match status" value="1"/>
</dbReference>
<evidence type="ECO:0000256" key="5">
    <source>
        <dbReference type="ARBA" id="ARBA00022475"/>
    </source>
</evidence>
<accession>A0ABS7TGL5</accession>
<gene>
    <name evidence="14" type="primary">uppP</name>
    <name evidence="15" type="ORF">K7B09_11195</name>
</gene>
<comment type="catalytic activity">
    <reaction evidence="13 14">
        <text>di-trans,octa-cis-undecaprenyl diphosphate + H2O = di-trans,octa-cis-undecaprenyl phosphate + phosphate + H(+)</text>
        <dbReference type="Rhea" id="RHEA:28094"/>
        <dbReference type="ChEBI" id="CHEBI:15377"/>
        <dbReference type="ChEBI" id="CHEBI:15378"/>
        <dbReference type="ChEBI" id="CHEBI:43474"/>
        <dbReference type="ChEBI" id="CHEBI:58405"/>
        <dbReference type="ChEBI" id="CHEBI:60392"/>
        <dbReference type="EC" id="3.6.1.27"/>
    </reaction>
</comment>
<comment type="caution">
    <text evidence="15">The sequence shown here is derived from an EMBL/GenBank/DDBJ whole genome shotgun (WGS) entry which is preliminary data.</text>
</comment>
<evidence type="ECO:0000256" key="8">
    <source>
        <dbReference type="ARBA" id="ARBA00022989"/>
    </source>
</evidence>
<evidence type="ECO:0000256" key="14">
    <source>
        <dbReference type="HAMAP-Rule" id="MF_01006"/>
    </source>
</evidence>
<dbReference type="Proteomes" id="UP001430290">
    <property type="component" value="Unassembled WGS sequence"/>
</dbReference>
<keyword evidence="14" id="KW-0961">Cell wall biogenesis/degradation</keyword>
<evidence type="ECO:0000256" key="13">
    <source>
        <dbReference type="ARBA" id="ARBA00047594"/>
    </source>
</evidence>
<feature type="transmembrane region" description="Helical" evidence="14">
    <location>
        <begin position="234"/>
        <end position="254"/>
    </location>
</feature>
<organism evidence="15 16">
    <name type="scientific">Thermomonas beijingensis</name>
    <dbReference type="NCBI Taxonomy" id="2872701"/>
    <lineage>
        <taxon>Bacteria</taxon>
        <taxon>Pseudomonadati</taxon>
        <taxon>Pseudomonadota</taxon>
        <taxon>Gammaproteobacteria</taxon>
        <taxon>Lysobacterales</taxon>
        <taxon>Lysobacteraceae</taxon>
        <taxon>Thermomonas</taxon>
    </lineage>
</organism>
<evidence type="ECO:0000256" key="2">
    <source>
        <dbReference type="ARBA" id="ARBA00010621"/>
    </source>
</evidence>
<keyword evidence="10 14" id="KW-0046">Antibiotic resistance</keyword>
<evidence type="ECO:0000256" key="11">
    <source>
        <dbReference type="ARBA" id="ARBA00032707"/>
    </source>
</evidence>
<feature type="transmembrane region" description="Helical" evidence="14">
    <location>
        <begin position="203"/>
        <end position="222"/>
    </location>
</feature>
<evidence type="ECO:0000313" key="15">
    <source>
        <dbReference type="EMBL" id="MBZ4186885.1"/>
    </source>
</evidence>
<evidence type="ECO:0000256" key="4">
    <source>
        <dbReference type="ARBA" id="ARBA00021581"/>
    </source>
</evidence>
<dbReference type="GO" id="GO:0050380">
    <property type="term" value="F:undecaprenyl-diphosphatase activity"/>
    <property type="evidence" value="ECO:0007669"/>
    <property type="project" value="UniProtKB-EC"/>
</dbReference>
<dbReference type="HAMAP" id="MF_01006">
    <property type="entry name" value="Undec_diphosphatase"/>
    <property type="match status" value="1"/>
</dbReference>
<comment type="function">
    <text evidence="14">Catalyzes the dephosphorylation of undecaprenyl diphosphate (UPP). Confers resistance to bacitracin.</text>
</comment>
<evidence type="ECO:0000256" key="7">
    <source>
        <dbReference type="ARBA" id="ARBA00022801"/>
    </source>
</evidence>
<evidence type="ECO:0000256" key="9">
    <source>
        <dbReference type="ARBA" id="ARBA00023136"/>
    </source>
</evidence>
<sequence length="284" mass="30024">MNDLLAALLLGIIEGITEFLPISSTGHLLIAEHWLGARSDLFNVAIQAGAILAVVLIYWKRLWGMLLAFAGRDAPAAFDPLGITATPAQSRAYAIKLMAAFGVTAVLGLLVKKLGWQLPESVTPVAWALVLGALWMLAAEWLAGRRAVQVGERTTITWTVALLVGAAQVLAGVFPGTSRSAATIFVALLAGTTSRAAATEFAFLVGIPTMFAATGYELLSMYKQGALGGEDWAALGVAFAVSASTAFVAVKWLLHYIQSHRFTAFAVYRLVLGIALLVWLPTGG</sequence>
<evidence type="ECO:0000313" key="16">
    <source>
        <dbReference type="Proteomes" id="UP001430290"/>
    </source>
</evidence>
<dbReference type="RefSeq" id="WP_223629564.1">
    <property type="nucleotide sequence ID" value="NZ_JAIQDJ010000008.1"/>
</dbReference>
<evidence type="ECO:0000256" key="3">
    <source>
        <dbReference type="ARBA" id="ARBA00012374"/>
    </source>
</evidence>
<keyword evidence="6 14" id="KW-0812">Transmembrane</keyword>
<proteinExistence type="inferred from homology"/>
<evidence type="ECO:0000256" key="1">
    <source>
        <dbReference type="ARBA" id="ARBA00004651"/>
    </source>
</evidence>
<keyword evidence="7 14" id="KW-0378">Hydrolase</keyword>
<dbReference type="EMBL" id="JAIQDJ010000008">
    <property type="protein sequence ID" value="MBZ4186885.1"/>
    <property type="molecule type" value="Genomic_DNA"/>
</dbReference>
<feature type="transmembrane region" description="Helical" evidence="14">
    <location>
        <begin position="266"/>
        <end position="282"/>
    </location>
</feature>
<keyword evidence="9 14" id="KW-0472">Membrane</keyword>
<keyword evidence="14" id="KW-0573">Peptidoglycan synthesis</keyword>
<keyword evidence="5 14" id="KW-1003">Cell membrane</keyword>
<dbReference type="NCBIfam" id="NF001390">
    <property type="entry name" value="PRK00281.1-4"/>
    <property type="match status" value="1"/>
</dbReference>
<name>A0ABS7TGL5_9GAMM</name>
<feature type="transmembrane region" description="Helical" evidence="14">
    <location>
        <begin position="124"/>
        <end position="143"/>
    </location>
</feature>
<dbReference type="EC" id="3.6.1.27" evidence="3 14"/>
<comment type="subcellular location">
    <subcellularLocation>
        <location evidence="1 14">Cell membrane</location>
        <topology evidence="1 14">Multi-pass membrane protein</topology>
    </subcellularLocation>
</comment>
<dbReference type="InterPro" id="IPR003824">
    <property type="entry name" value="UppP"/>
</dbReference>
<keyword evidence="14" id="KW-0133">Cell shape</keyword>
<evidence type="ECO:0000256" key="10">
    <source>
        <dbReference type="ARBA" id="ARBA00023251"/>
    </source>
</evidence>
<evidence type="ECO:0000256" key="6">
    <source>
        <dbReference type="ARBA" id="ARBA00022692"/>
    </source>
</evidence>
<feature type="transmembrane region" description="Helical" evidence="14">
    <location>
        <begin position="155"/>
        <end position="174"/>
    </location>
</feature>
<protein>
    <recommendedName>
        <fullName evidence="4 14">Undecaprenyl-diphosphatase</fullName>
        <ecNumber evidence="3 14">3.6.1.27</ecNumber>
    </recommendedName>
    <alternativeName>
        <fullName evidence="12 14">Bacitracin resistance protein</fullName>
    </alternativeName>
    <alternativeName>
        <fullName evidence="11 14">Undecaprenyl pyrophosphate phosphatase</fullName>
    </alternativeName>
</protein>